<dbReference type="AlphaFoldDB" id="A0A0E0LHG5"/>
<dbReference type="Gramene" id="OPUNC07G03900.1">
    <property type="protein sequence ID" value="OPUNC07G03900.1"/>
    <property type="gene ID" value="OPUNC07G03900"/>
</dbReference>
<accession>A0A0E0LHG5</accession>
<keyword evidence="2" id="KW-1185">Reference proteome</keyword>
<reference evidence="1" key="2">
    <citation type="submission" date="2018-05" db="EMBL/GenBank/DDBJ databases">
        <title>OpunRS2 (Oryza punctata Reference Sequence Version 2).</title>
        <authorList>
            <person name="Zhang J."/>
            <person name="Kudrna D."/>
            <person name="Lee S."/>
            <person name="Talag J."/>
            <person name="Welchert J."/>
            <person name="Wing R.A."/>
        </authorList>
    </citation>
    <scope>NUCLEOTIDE SEQUENCE [LARGE SCALE GENOMIC DNA]</scope>
</reference>
<proteinExistence type="predicted"/>
<dbReference type="HOGENOM" id="CLU_1417239_0_0_1"/>
<organism evidence="1">
    <name type="scientific">Oryza punctata</name>
    <name type="common">Red rice</name>
    <dbReference type="NCBI Taxonomy" id="4537"/>
    <lineage>
        <taxon>Eukaryota</taxon>
        <taxon>Viridiplantae</taxon>
        <taxon>Streptophyta</taxon>
        <taxon>Embryophyta</taxon>
        <taxon>Tracheophyta</taxon>
        <taxon>Spermatophyta</taxon>
        <taxon>Magnoliopsida</taxon>
        <taxon>Liliopsida</taxon>
        <taxon>Poales</taxon>
        <taxon>Poaceae</taxon>
        <taxon>BOP clade</taxon>
        <taxon>Oryzoideae</taxon>
        <taxon>Oryzeae</taxon>
        <taxon>Oryzinae</taxon>
        <taxon>Oryza</taxon>
    </lineage>
</organism>
<evidence type="ECO:0000313" key="2">
    <source>
        <dbReference type="Proteomes" id="UP000026962"/>
    </source>
</evidence>
<dbReference type="Proteomes" id="UP000026962">
    <property type="component" value="Chromosome 7"/>
</dbReference>
<dbReference type="EnsemblPlants" id="OPUNC07G03900.1">
    <property type="protein sequence ID" value="OPUNC07G03900.1"/>
    <property type="gene ID" value="OPUNC07G03900"/>
</dbReference>
<evidence type="ECO:0000313" key="1">
    <source>
        <dbReference type="EnsemblPlants" id="OPUNC07G03900.1"/>
    </source>
</evidence>
<sequence>MAMQPQPFSRWRTRGGQSPRCLPVVWSLLHVSNEATRRGDTGNINSHVQFFLKCSRTSFSGFDKGGGEGSCLLRNEGKVNDFSSSGSDIDGILSLKKEDTRAHKSSVEHPFFSEHLLELVLPSIQYTNVNTERSTGIGENVVLLFCHKIAIKRGTRRRFCAAHDRADERYVFDHTVRKTAEGTKNFSRLLGR</sequence>
<reference evidence="1" key="1">
    <citation type="submission" date="2015-04" db="UniProtKB">
        <authorList>
            <consortium name="EnsemblPlants"/>
        </authorList>
    </citation>
    <scope>IDENTIFICATION</scope>
</reference>
<name>A0A0E0LHG5_ORYPU</name>
<protein>
    <submittedName>
        <fullName evidence="1">Uncharacterized protein</fullName>
    </submittedName>
</protein>